<gene>
    <name evidence="3" type="ORF">KSP40_PGU019800</name>
</gene>
<dbReference type="Proteomes" id="UP001412067">
    <property type="component" value="Unassembled WGS sequence"/>
</dbReference>
<dbReference type="Pfam" id="PF13967">
    <property type="entry name" value="RSN1_TM"/>
    <property type="match status" value="1"/>
</dbReference>
<dbReference type="PANTHER" id="PTHR13018">
    <property type="entry name" value="PROBABLE MEMBRANE PROTEIN DUF221-RELATED"/>
    <property type="match status" value="1"/>
</dbReference>
<keyword evidence="4" id="KW-1185">Reference proteome</keyword>
<keyword evidence="1" id="KW-1133">Transmembrane helix</keyword>
<feature type="transmembrane region" description="Helical" evidence="1">
    <location>
        <begin position="6"/>
        <end position="27"/>
    </location>
</feature>
<reference evidence="3 4" key="1">
    <citation type="journal article" date="2022" name="Nat. Plants">
        <title>Genomes of leafy and leafless Platanthera orchids illuminate the evolution of mycoheterotrophy.</title>
        <authorList>
            <person name="Li M.H."/>
            <person name="Liu K.W."/>
            <person name="Li Z."/>
            <person name="Lu H.C."/>
            <person name="Ye Q.L."/>
            <person name="Zhang D."/>
            <person name="Wang J.Y."/>
            <person name="Li Y.F."/>
            <person name="Zhong Z.M."/>
            <person name="Liu X."/>
            <person name="Yu X."/>
            <person name="Liu D.K."/>
            <person name="Tu X.D."/>
            <person name="Liu B."/>
            <person name="Hao Y."/>
            <person name="Liao X.Y."/>
            <person name="Jiang Y.T."/>
            <person name="Sun W.H."/>
            <person name="Chen J."/>
            <person name="Chen Y.Q."/>
            <person name="Ai Y."/>
            <person name="Zhai J.W."/>
            <person name="Wu S.S."/>
            <person name="Zhou Z."/>
            <person name="Hsiao Y.Y."/>
            <person name="Wu W.L."/>
            <person name="Chen Y.Y."/>
            <person name="Lin Y.F."/>
            <person name="Hsu J.L."/>
            <person name="Li C.Y."/>
            <person name="Wang Z.W."/>
            <person name="Zhao X."/>
            <person name="Zhong W.Y."/>
            <person name="Ma X.K."/>
            <person name="Ma L."/>
            <person name="Huang J."/>
            <person name="Chen G.Z."/>
            <person name="Huang M.Z."/>
            <person name="Huang L."/>
            <person name="Peng D.H."/>
            <person name="Luo Y.B."/>
            <person name="Zou S.Q."/>
            <person name="Chen S.P."/>
            <person name="Lan S."/>
            <person name="Tsai W.C."/>
            <person name="Van de Peer Y."/>
            <person name="Liu Z.J."/>
        </authorList>
    </citation>
    <scope>NUCLEOTIDE SEQUENCE [LARGE SCALE GENOMIC DNA]</scope>
    <source>
        <strain evidence="3">Lor288</strain>
    </source>
</reference>
<protein>
    <recommendedName>
        <fullName evidence="2">CSC1/OSCA1-like N-terminal transmembrane domain-containing protein</fullName>
    </recommendedName>
</protein>
<sequence>MKLAALLTSAGINFGLCVLFISLYSVLRKQPSILHVYFGKKLIQDGRKGNDCFNVDRILPTPSWIVEAWGPTENEILVSSGLDAVVFLRMLVFRYPNARHSLVLFPHPL</sequence>
<comment type="caution">
    <text evidence="3">The sequence shown here is derived from an EMBL/GenBank/DDBJ whole genome shotgun (WGS) entry which is preliminary data.</text>
</comment>
<proteinExistence type="predicted"/>
<accession>A0ABR2LLN5</accession>
<evidence type="ECO:0000256" key="1">
    <source>
        <dbReference type="SAM" id="Phobius"/>
    </source>
</evidence>
<name>A0ABR2LLN5_9ASPA</name>
<dbReference type="InterPro" id="IPR032880">
    <property type="entry name" value="CSC1/OSCA1-like_N"/>
</dbReference>
<organism evidence="3 4">
    <name type="scientific">Platanthera guangdongensis</name>
    <dbReference type="NCBI Taxonomy" id="2320717"/>
    <lineage>
        <taxon>Eukaryota</taxon>
        <taxon>Viridiplantae</taxon>
        <taxon>Streptophyta</taxon>
        <taxon>Embryophyta</taxon>
        <taxon>Tracheophyta</taxon>
        <taxon>Spermatophyta</taxon>
        <taxon>Magnoliopsida</taxon>
        <taxon>Liliopsida</taxon>
        <taxon>Asparagales</taxon>
        <taxon>Orchidaceae</taxon>
        <taxon>Orchidoideae</taxon>
        <taxon>Orchideae</taxon>
        <taxon>Orchidinae</taxon>
        <taxon>Platanthera</taxon>
    </lineage>
</organism>
<evidence type="ECO:0000313" key="4">
    <source>
        <dbReference type="Proteomes" id="UP001412067"/>
    </source>
</evidence>
<evidence type="ECO:0000259" key="2">
    <source>
        <dbReference type="Pfam" id="PF13967"/>
    </source>
</evidence>
<keyword evidence="1" id="KW-0812">Transmembrane</keyword>
<keyword evidence="1" id="KW-0472">Membrane</keyword>
<feature type="domain" description="CSC1/OSCA1-like N-terminal transmembrane" evidence="2">
    <location>
        <begin position="5"/>
        <end position="93"/>
    </location>
</feature>
<evidence type="ECO:0000313" key="3">
    <source>
        <dbReference type="EMBL" id="KAK8943621.1"/>
    </source>
</evidence>
<dbReference type="PANTHER" id="PTHR13018:SF117">
    <property type="entry name" value="CSC1-LIKE PROTEIN RXW8"/>
    <property type="match status" value="1"/>
</dbReference>
<dbReference type="InterPro" id="IPR045122">
    <property type="entry name" value="Csc1-like"/>
</dbReference>
<dbReference type="EMBL" id="JBBWWR010000018">
    <property type="protein sequence ID" value="KAK8943621.1"/>
    <property type="molecule type" value="Genomic_DNA"/>
</dbReference>